<dbReference type="Proteomes" id="UP000321248">
    <property type="component" value="Unassembled WGS sequence"/>
</dbReference>
<dbReference type="SUPFAM" id="SSF88697">
    <property type="entry name" value="PUA domain-like"/>
    <property type="match status" value="1"/>
</dbReference>
<dbReference type="RefSeq" id="WP_147891082.1">
    <property type="nucleotide sequence ID" value="NZ_VRTS01000002.1"/>
</dbReference>
<dbReference type="PANTHER" id="PTHR14087">
    <property type="entry name" value="THYMOCYTE NUCLEAR PROTEIN 1"/>
    <property type="match status" value="1"/>
</dbReference>
<accession>A0A5C8KZG9</accession>
<evidence type="ECO:0000313" key="2">
    <source>
        <dbReference type="EMBL" id="TXK65163.1"/>
    </source>
</evidence>
<dbReference type="EMBL" id="VRTS01000002">
    <property type="protein sequence ID" value="TXK65163.1"/>
    <property type="molecule type" value="Genomic_DNA"/>
</dbReference>
<dbReference type="InterPro" id="IPR002740">
    <property type="entry name" value="EVE_domain"/>
</dbReference>
<organism evidence="2 3">
    <name type="scientific">Alkalisalibacterium limincola</name>
    <dbReference type="NCBI Taxonomy" id="2699169"/>
    <lineage>
        <taxon>Bacteria</taxon>
        <taxon>Pseudomonadati</taxon>
        <taxon>Pseudomonadota</taxon>
        <taxon>Gammaproteobacteria</taxon>
        <taxon>Lysobacterales</taxon>
        <taxon>Lysobacteraceae</taxon>
        <taxon>Alkalisalibacterium</taxon>
    </lineage>
</organism>
<proteinExistence type="predicted"/>
<name>A0A5C8KZG9_9GAMM</name>
<sequence>MRYWLMKSEPDEFSIHDLERVGTEPWTGVRNYQARNFMRDGMKPGDRILFYHSNTKVPGVAGIAEVASTAYPDPTQFDPRSDYHDPKATREEPRWMMVDVSFVEKFDDVVSLEEIKSIADELDEFALVRRGNRLSVMPVAERHYKRILALKPKSKRSKR</sequence>
<dbReference type="Pfam" id="PF01878">
    <property type="entry name" value="EVE"/>
    <property type="match status" value="1"/>
</dbReference>
<dbReference type="FunFam" id="3.10.590.10:FF:000006">
    <property type="entry name" value="Chromosome 7, whole genome shotgun sequence"/>
    <property type="match status" value="1"/>
</dbReference>
<dbReference type="InterPro" id="IPR047197">
    <property type="entry name" value="THYN1-like_EVE"/>
</dbReference>
<dbReference type="AlphaFoldDB" id="A0A5C8KZG9"/>
<dbReference type="CDD" id="cd21133">
    <property type="entry name" value="EVE"/>
    <property type="match status" value="1"/>
</dbReference>
<reference evidence="2 3" key="1">
    <citation type="submission" date="2019-08" db="EMBL/GenBank/DDBJ databases">
        <authorList>
            <person name="Karlyshev A.V."/>
        </authorList>
    </citation>
    <scope>NUCLEOTIDE SEQUENCE [LARGE SCALE GENOMIC DNA]</scope>
    <source>
        <strain evidence="2 3">Alg18-2.2</strain>
    </source>
</reference>
<dbReference type="Gene3D" id="3.10.590.10">
    <property type="entry name" value="ph1033 like domains"/>
    <property type="match status" value="1"/>
</dbReference>
<dbReference type="InterPro" id="IPR015947">
    <property type="entry name" value="PUA-like_sf"/>
</dbReference>
<evidence type="ECO:0000313" key="3">
    <source>
        <dbReference type="Proteomes" id="UP000321248"/>
    </source>
</evidence>
<keyword evidence="3" id="KW-1185">Reference proteome</keyword>
<dbReference type="InterPro" id="IPR052181">
    <property type="entry name" value="5hmC_binding"/>
</dbReference>
<dbReference type="OrthoDB" id="9791347at2"/>
<evidence type="ECO:0000259" key="1">
    <source>
        <dbReference type="Pfam" id="PF01878"/>
    </source>
</evidence>
<gene>
    <name evidence="2" type="ORF">FU658_03965</name>
</gene>
<dbReference type="PANTHER" id="PTHR14087:SF7">
    <property type="entry name" value="THYMOCYTE NUCLEAR PROTEIN 1"/>
    <property type="match status" value="1"/>
</dbReference>
<comment type="caution">
    <text evidence="2">The sequence shown here is derived from an EMBL/GenBank/DDBJ whole genome shotgun (WGS) entry which is preliminary data.</text>
</comment>
<feature type="domain" description="EVE" evidence="1">
    <location>
        <begin position="2"/>
        <end position="149"/>
    </location>
</feature>
<protein>
    <submittedName>
        <fullName evidence="2">EVE domain-containing protein</fullName>
    </submittedName>
</protein>